<proteinExistence type="predicted"/>
<keyword evidence="1" id="KW-1133">Transmembrane helix</keyword>
<keyword evidence="1" id="KW-0812">Transmembrane</keyword>
<accession>A0AAE7XPQ3</accession>
<gene>
    <name evidence="2" type="ORF">pEaSNUABM2_00038</name>
</gene>
<protein>
    <submittedName>
        <fullName evidence="2">Uncharacterized protein</fullName>
    </submittedName>
</protein>
<evidence type="ECO:0000313" key="2">
    <source>
        <dbReference type="EMBL" id="QZE59282.1"/>
    </source>
</evidence>
<organism evidence="2 3">
    <name type="scientific">Erwinia phage pEa_SNUABM_2</name>
    <dbReference type="NCBI Taxonomy" id="2869547"/>
    <lineage>
        <taxon>Viruses</taxon>
        <taxon>Duplodnaviria</taxon>
        <taxon>Heunggongvirae</taxon>
        <taxon>Uroviricota</taxon>
        <taxon>Caudoviricetes</taxon>
        <taxon>Alexandravirus</taxon>
        <taxon>Alexandravirus SNUABM2</taxon>
    </lineage>
</organism>
<evidence type="ECO:0000256" key="1">
    <source>
        <dbReference type="SAM" id="Phobius"/>
    </source>
</evidence>
<keyword evidence="1" id="KW-0472">Membrane</keyword>
<feature type="transmembrane region" description="Helical" evidence="1">
    <location>
        <begin position="20"/>
        <end position="36"/>
    </location>
</feature>
<reference evidence="2 3" key="1">
    <citation type="submission" date="2021-06" db="EMBL/GenBank/DDBJ databases">
        <title>Complete genome sequence of Erwinia phage pEa_SNUABM_2.</title>
        <authorList>
            <person name="Kim S.G."/>
            <person name="Park S.C."/>
        </authorList>
    </citation>
    <scope>NUCLEOTIDE SEQUENCE [LARGE SCALE GENOMIC DNA]</scope>
</reference>
<evidence type="ECO:0000313" key="3">
    <source>
        <dbReference type="Proteomes" id="UP000827974"/>
    </source>
</evidence>
<keyword evidence="3" id="KW-1185">Reference proteome</keyword>
<name>A0AAE7XPQ3_9CAUD</name>
<sequence length="126" mass="14797">MKEFLLSIWNAPFWDEPVSAFVVPAIVIGWFVWTEYRERRALKLSRAVFATGWNPVKGTMYRHRYLPWRKCRMCFTSNSPNDKFIPSVFIDIERGGFVELPAHIFRSRYKEIENANSIDSSQTADS</sequence>
<dbReference type="EMBL" id="MZ443786">
    <property type="protein sequence ID" value="QZE59282.1"/>
    <property type="molecule type" value="Genomic_DNA"/>
</dbReference>
<dbReference type="Proteomes" id="UP000827974">
    <property type="component" value="Segment"/>
</dbReference>